<keyword evidence="3" id="KW-1185">Reference proteome</keyword>
<name>A0A344L2L4_9PSEU</name>
<dbReference type="PANTHER" id="PTHR34297:SF2">
    <property type="entry name" value="ASP23_GLS24 FAMILY ENVELOPE STRESS RESPONSE PROTEIN"/>
    <property type="match status" value="1"/>
</dbReference>
<comment type="similarity">
    <text evidence="1">Belongs to the asp23 family.</text>
</comment>
<dbReference type="OrthoDB" id="4570226at2"/>
<evidence type="ECO:0000256" key="1">
    <source>
        <dbReference type="ARBA" id="ARBA00005721"/>
    </source>
</evidence>
<dbReference type="EMBL" id="CP015163">
    <property type="protein sequence ID" value="AXB42288.1"/>
    <property type="molecule type" value="Genomic_DNA"/>
</dbReference>
<gene>
    <name evidence="2" type="ORF">A4R43_06875</name>
</gene>
<organism evidence="2 3">
    <name type="scientific">Amycolatopsis albispora</name>
    <dbReference type="NCBI Taxonomy" id="1804986"/>
    <lineage>
        <taxon>Bacteria</taxon>
        <taxon>Bacillati</taxon>
        <taxon>Actinomycetota</taxon>
        <taxon>Actinomycetes</taxon>
        <taxon>Pseudonocardiales</taxon>
        <taxon>Pseudonocardiaceae</taxon>
        <taxon>Amycolatopsis</taxon>
    </lineage>
</organism>
<accession>A0A344L2L4</accession>
<dbReference type="KEGG" id="aab:A4R43_06875"/>
<dbReference type="Pfam" id="PF03780">
    <property type="entry name" value="Asp23"/>
    <property type="match status" value="1"/>
</dbReference>
<evidence type="ECO:0008006" key="4">
    <source>
        <dbReference type="Google" id="ProtNLM"/>
    </source>
</evidence>
<reference evidence="2 3" key="1">
    <citation type="submission" date="2016-04" db="EMBL/GenBank/DDBJ databases">
        <title>Complete genome sequence and analysis of deep-sea sediment isolate, Amycolatopsis sp. WP1.</title>
        <authorList>
            <person name="Wang H."/>
            <person name="Chen S."/>
            <person name="Wu Q."/>
        </authorList>
    </citation>
    <scope>NUCLEOTIDE SEQUENCE [LARGE SCALE GENOMIC DNA]</scope>
    <source>
        <strain evidence="2 3">WP1</strain>
    </source>
</reference>
<dbReference type="PANTHER" id="PTHR34297">
    <property type="entry name" value="HYPOTHETICAL CYTOSOLIC PROTEIN-RELATED"/>
    <property type="match status" value="1"/>
</dbReference>
<evidence type="ECO:0000313" key="2">
    <source>
        <dbReference type="EMBL" id="AXB42288.1"/>
    </source>
</evidence>
<sequence length="123" mass="12349">MTIGEWVIGEPVVAAVAAAAAAGVPGVARVEPGLFGLVGSLGRTLRQQVKGLDPAPTEGVRVSFDPDERVRVDVDLVLTGAGQVAAVAQAVQRTVAKAVAEATGLAVAAVSVAVLDVEQRGGW</sequence>
<evidence type="ECO:0000313" key="3">
    <source>
        <dbReference type="Proteomes" id="UP000250434"/>
    </source>
</evidence>
<dbReference type="RefSeq" id="WP_113691560.1">
    <property type="nucleotide sequence ID" value="NZ_CP015163.1"/>
</dbReference>
<dbReference type="InterPro" id="IPR005531">
    <property type="entry name" value="Asp23"/>
</dbReference>
<proteinExistence type="inferred from homology"/>
<protein>
    <recommendedName>
        <fullName evidence="4">Asp23/Gls24 family envelope stress response protein</fullName>
    </recommendedName>
</protein>
<dbReference type="AlphaFoldDB" id="A0A344L2L4"/>
<dbReference type="Proteomes" id="UP000250434">
    <property type="component" value="Chromosome"/>
</dbReference>